<keyword evidence="1 3" id="KW-0853">WD repeat</keyword>
<protein>
    <recommendedName>
        <fullName evidence="4">DDB1- and CUL4-associated factor 12 beta-propeller domain-containing protein</fullName>
    </recommendedName>
</protein>
<dbReference type="Gene3D" id="2.130.10.10">
    <property type="entry name" value="YVTN repeat-like/Quinoprotein amine dehydrogenase"/>
    <property type="match status" value="2"/>
</dbReference>
<dbReference type="Proteomes" id="UP000014760">
    <property type="component" value="Unassembled WGS sequence"/>
</dbReference>
<proteinExistence type="predicted"/>
<evidence type="ECO:0000313" key="6">
    <source>
        <dbReference type="EnsemblMetazoa" id="CapteP101926"/>
    </source>
</evidence>
<dbReference type="OMA" id="GGEQYGW"/>
<dbReference type="EMBL" id="KB308622">
    <property type="protein sequence ID" value="ELT97249.1"/>
    <property type="molecule type" value="Genomic_DNA"/>
</dbReference>
<dbReference type="FunCoup" id="R7TUA3">
    <property type="interactions" value="260"/>
</dbReference>
<dbReference type="PROSITE" id="PS50082">
    <property type="entry name" value="WD_REPEATS_2"/>
    <property type="match status" value="1"/>
</dbReference>
<feature type="repeat" description="WD" evidence="3">
    <location>
        <begin position="136"/>
        <end position="176"/>
    </location>
</feature>
<accession>R7TUA3</accession>
<dbReference type="InterPro" id="IPR001680">
    <property type="entry name" value="WD40_rpt"/>
</dbReference>
<feature type="domain" description="DDB1- and CUL4-associated factor 12 beta-propeller" evidence="4">
    <location>
        <begin position="31"/>
        <end position="396"/>
    </location>
</feature>
<keyword evidence="2" id="KW-0677">Repeat</keyword>
<dbReference type="EnsemblMetazoa" id="CapteT101926">
    <property type="protein sequence ID" value="CapteP101926"/>
    <property type="gene ID" value="CapteG101926"/>
</dbReference>
<reference evidence="7" key="1">
    <citation type="submission" date="2012-12" db="EMBL/GenBank/DDBJ databases">
        <authorList>
            <person name="Hellsten U."/>
            <person name="Grimwood J."/>
            <person name="Chapman J.A."/>
            <person name="Shapiro H."/>
            <person name="Aerts A."/>
            <person name="Otillar R.P."/>
            <person name="Terry A.Y."/>
            <person name="Boore J.L."/>
            <person name="Simakov O."/>
            <person name="Marletaz F."/>
            <person name="Cho S.-J."/>
            <person name="Edsinger-Gonzales E."/>
            <person name="Havlak P."/>
            <person name="Kuo D.-H."/>
            <person name="Larsson T."/>
            <person name="Lv J."/>
            <person name="Arendt D."/>
            <person name="Savage R."/>
            <person name="Osoegawa K."/>
            <person name="de Jong P."/>
            <person name="Lindberg D.R."/>
            <person name="Seaver E.C."/>
            <person name="Weisblat D.A."/>
            <person name="Putnam N.H."/>
            <person name="Grigoriev I.V."/>
            <person name="Rokhsar D.S."/>
        </authorList>
    </citation>
    <scope>NUCLEOTIDE SEQUENCE</scope>
    <source>
        <strain evidence="7">I ESC-2004</strain>
    </source>
</reference>
<organism evidence="5">
    <name type="scientific">Capitella teleta</name>
    <name type="common">Polychaete worm</name>
    <dbReference type="NCBI Taxonomy" id="283909"/>
    <lineage>
        <taxon>Eukaryota</taxon>
        <taxon>Metazoa</taxon>
        <taxon>Spiralia</taxon>
        <taxon>Lophotrochozoa</taxon>
        <taxon>Annelida</taxon>
        <taxon>Polychaeta</taxon>
        <taxon>Sedentaria</taxon>
        <taxon>Scolecida</taxon>
        <taxon>Capitellidae</taxon>
        <taxon>Capitella</taxon>
    </lineage>
</organism>
<evidence type="ECO:0000313" key="5">
    <source>
        <dbReference type="EMBL" id="ELT97249.1"/>
    </source>
</evidence>
<dbReference type="InterPro" id="IPR050505">
    <property type="entry name" value="WDR55/POC1"/>
</dbReference>
<dbReference type="InterPro" id="IPR056151">
    <property type="entry name" value="Beta-prop_DCAF12"/>
</dbReference>
<dbReference type="EMBL" id="AMQN01010993">
    <property type="status" value="NOT_ANNOTATED_CDS"/>
    <property type="molecule type" value="Genomic_DNA"/>
</dbReference>
<sequence>MTLFKFSFYRQLHIVPTLPTVRVTSEVSCRLPGLMKEHELKLGEINKVFASRWLNEGFVAFGSKCNKLFVVDVRTKQMRQIPSLDSSSNSNPAESPCGIHCIDINPSGRLLATGGVNVNDVAVYKLPTFDPLAVGEAGHQDWVFDCKWVDDEFLVSGSRDSKLILWKFDEDDVSKAPPSSSLHKHLEEDQLYVPQHSFCKPVVTKECKEAQRIRALAYSSDRTELAALSMNAYLHLWDANTFTQKIYRKLKLHRENVCLAANKLRNVYAIGSLSDVTIIDPLCLKSPIYISLRQSPCGIRSLNFIDDILSIGTGNGFVHFYDMRAGRLLELGCGHPCSLSMGDGWLLHDDVYREIFHDTDYPNAVYTHCFDPSGTRMFSAGGPLPVGLWGNYGGLWQ</sequence>
<dbReference type="AlphaFoldDB" id="R7TUA3"/>
<dbReference type="InterPro" id="IPR036322">
    <property type="entry name" value="WD40_repeat_dom_sf"/>
</dbReference>
<name>R7TUA3_CAPTE</name>
<dbReference type="SMART" id="SM00320">
    <property type="entry name" value="WD40"/>
    <property type="match status" value="4"/>
</dbReference>
<dbReference type="Pfam" id="PF23760">
    <property type="entry name" value="Beta-prop_DCAF12"/>
    <property type="match status" value="1"/>
</dbReference>
<evidence type="ECO:0000256" key="2">
    <source>
        <dbReference type="ARBA" id="ARBA00022737"/>
    </source>
</evidence>
<gene>
    <name evidence="5" type="ORF">CAPTEDRAFT_101926</name>
</gene>
<dbReference type="STRING" id="283909.R7TUA3"/>
<evidence type="ECO:0000259" key="4">
    <source>
        <dbReference type="Pfam" id="PF23760"/>
    </source>
</evidence>
<evidence type="ECO:0000256" key="3">
    <source>
        <dbReference type="PROSITE-ProRule" id="PRU00221"/>
    </source>
</evidence>
<evidence type="ECO:0000313" key="7">
    <source>
        <dbReference type="Proteomes" id="UP000014760"/>
    </source>
</evidence>
<reference evidence="6" key="3">
    <citation type="submission" date="2015-06" db="UniProtKB">
        <authorList>
            <consortium name="EnsemblMetazoa"/>
        </authorList>
    </citation>
    <scope>IDENTIFICATION</scope>
</reference>
<dbReference type="HOGENOM" id="CLU_020124_1_0_1"/>
<dbReference type="InterPro" id="IPR015943">
    <property type="entry name" value="WD40/YVTN_repeat-like_dom_sf"/>
</dbReference>
<reference evidence="5 7" key="2">
    <citation type="journal article" date="2013" name="Nature">
        <title>Insights into bilaterian evolution from three spiralian genomes.</title>
        <authorList>
            <person name="Simakov O."/>
            <person name="Marletaz F."/>
            <person name="Cho S.J."/>
            <person name="Edsinger-Gonzales E."/>
            <person name="Havlak P."/>
            <person name="Hellsten U."/>
            <person name="Kuo D.H."/>
            <person name="Larsson T."/>
            <person name="Lv J."/>
            <person name="Arendt D."/>
            <person name="Savage R."/>
            <person name="Osoegawa K."/>
            <person name="de Jong P."/>
            <person name="Grimwood J."/>
            <person name="Chapman J.A."/>
            <person name="Shapiro H."/>
            <person name="Aerts A."/>
            <person name="Otillar R.P."/>
            <person name="Terry A.Y."/>
            <person name="Boore J.L."/>
            <person name="Grigoriev I.V."/>
            <person name="Lindberg D.R."/>
            <person name="Seaver E.C."/>
            <person name="Weisblat D.A."/>
            <person name="Putnam N.H."/>
            <person name="Rokhsar D.S."/>
        </authorList>
    </citation>
    <scope>NUCLEOTIDE SEQUENCE</scope>
    <source>
        <strain evidence="5 7">I ESC-2004</strain>
    </source>
</reference>
<dbReference type="OrthoDB" id="9610195at2759"/>
<evidence type="ECO:0000256" key="1">
    <source>
        <dbReference type="ARBA" id="ARBA00022574"/>
    </source>
</evidence>
<dbReference type="PANTHER" id="PTHR44019">
    <property type="entry name" value="WD REPEAT-CONTAINING PROTEIN 55"/>
    <property type="match status" value="1"/>
</dbReference>
<keyword evidence="7" id="KW-1185">Reference proteome</keyword>
<dbReference type="PANTHER" id="PTHR44019:SF8">
    <property type="entry name" value="POC1 CENTRIOLAR PROTEIN HOMOLOG"/>
    <property type="match status" value="1"/>
</dbReference>
<dbReference type="SUPFAM" id="SSF50978">
    <property type="entry name" value="WD40 repeat-like"/>
    <property type="match status" value="1"/>
</dbReference>